<keyword evidence="2" id="KW-1185">Reference proteome</keyword>
<organism evidence="1 2">
    <name type="scientific">Metarhizium humberi</name>
    <dbReference type="NCBI Taxonomy" id="2596975"/>
    <lineage>
        <taxon>Eukaryota</taxon>
        <taxon>Fungi</taxon>
        <taxon>Dikarya</taxon>
        <taxon>Ascomycota</taxon>
        <taxon>Pezizomycotina</taxon>
        <taxon>Sordariomycetes</taxon>
        <taxon>Hypocreomycetidae</taxon>
        <taxon>Hypocreales</taxon>
        <taxon>Clavicipitaceae</taxon>
        <taxon>Metarhizium</taxon>
    </lineage>
</organism>
<proteinExistence type="predicted"/>
<evidence type="ECO:0000313" key="2">
    <source>
        <dbReference type="Proteomes" id="UP000764110"/>
    </source>
</evidence>
<dbReference type="Proteomes" id="UP000764110">
    <property type="component" value="Unassembled WGS sequence"/>
</dbReference>
<protein>
    <submittedName>
        <fullName evidence="1">Uncharacterized protein</fullName>
    </submittedName>
</protein>
<accession>A0A9P8ME99</accession>
<evidence type="ECO:0000313" key="1">
    <source>
        <dbReference type="EMBL" id="KAH0598715.1"/>
    </source>
</evidence>
<sequence length="132" mass="15468">MLWFRLTTPQHHSNTWHDFKRLVILTIMVFYAYAKNSNDDWSYRYVIVAPNFDILNAWFYEVKDKVADNVFWRVSNEFYVFDATKLNLGRSTAPGHEAPKFMNKLIFQLLNDNEGRNISTFINGHPSGGTAE</sequence>
<dbReference type="EMBL" id="JACEFI010000005">
    <property type="protein sequence ID" value="KAH0598715.1"/>
    <property type="molecule type" value="Genomic_DNA"/>
</dbReference>
<dbReference type="AlphaFoldDB" id="A0A9P8ME99"/>
<name>A0A9P8ME99_9HYPO</name>
<gene>
    <name evidence="1" type="ORF">MHUMG1_04019</name>
</gene>
<comment type="caution">
    <text evidence="1">The sequence shown here is derived from an EMBL/GenBank/DDBJ whole genome shotgun (WGS) entry which is preliminary data.</text>
</comment>
<reference evidence="1 2" key="1">
    <citation type="submission" date="2020-07" db="EMBL/GenBank/DDBJ databases">
        <title>Metarhizium humberi genome.</title>
        <authorList>
            <person name="Lysoe E."/>
        </authorList>
    </citation>
    <scope>NUCLEOTIDE SEQUENCE [LARGE SCALE GENOMIC DNA]</scope>
    <source>
        <strain evidence="1 2">ESALQ1638</strain>
    </source>
</reference>